<evidence type="ECO:0000313" key="3">
    <source>
        <dbReference type="Proteomes" id="UP000521943"/>
    </source>
</evidence>
<organism evidence="2 3">
    <name type="scientific">Ephemerocybe angulata</name>
    <dbReference type="NCBI Taxonomy" id="980116"/>
    <lineage>
        <taxon>Eukaryota</taxon>
        <taxon>Fungi</taxon>
        <taxon>Dikarya</taxon>
        <taxon>Basidiomycota</taxon>
        <taxon>Agaricomycotina</taxon>
        <taxon>Agaricomycetes</taxon>
        <taxon>Agaricomycetidae</taxon>
        <taxon>Agaricales</taxon>
        <taxon>Agaricineae</taxon>
        <taxon>Psathyrellaceae</taxon>
        <taxon>Ephemerocybe</taxon>
    </lineage>
</organism>
<keyword evidence="1" id="KW-0732">Signal</keyword>
<proteinExistence type="predicted"/>
<gene>
    <name evidence="2" type="ORF">DFP72DRAFT_860379</name>
</gene>
<evidence type="ECO:0000256" key="1">
    <source>
        <dbReference type="SAM" id="SignalP"/>
    </source>
</evidence>
<dbReference type="Proteomes" id="UP000521943">
    <property type="component" value="Unassembled WGS sequence"/>
</dbReference>
<protein>
    <submittedName>
        <fullName evidence="2">Uncharacterized protein</fullName>
    </submittedName>
</protein>
<dbReference type="EMBL" id="JACGCI010000181">
    <property type="protein sequence ID" value="KAF6742525.1"/>
    <property type="molecule type" value="Genomic_DNA"/>
</dbReference>
<dbReference type="AlphaFoldDB" id="A0A8H6H9R7"/>
<accession>A0A8H6H9R7</accession>
<sequence length="174" mass="19712">MRLTFIPALTVLALGVASTFTTAYAYASHDNFDARSIIDPGSNTLDARYGSGIEVPFQPVLRDFLEEAVDAYRRHLSESESLEARADTWYTFKYGERQQRMECTGTEPVKDIKKRLWGLSDGKPETLSLGSLFIYLPSGIMFYLDENKSLNSQKEKVNAGNPIWFKKFGEKVLH</sequence>
<name>A0A8H6H9R7_9AGAR</name>
<feature type="signal peptide" evidence="1">
    <location>
        <begin position="1"/>
        <end position="25"/>
    </location>
</feature>
<evidence type="ECO:0000313" key="2">
    <source>
        <dbReference type="EMBL" id="KAF6742525.1"/>
    </source>
</evidence>
<reference evidence="2 3" key="1">
    <citation type="submission" date="2020-07" db="EMBL/GenBank/DDBJ databases">
        <title>Comparative genomics of pyrophilous fungi reveals a link between fire events and developmental genes.</title>
        <authorList>
            <consortium name="DOE Joint Genome Institute"/>
            <person name="Steindorff A.S."/>
            <person name="Carver A."/>
            <person name="Calhoun S."/>
            <person name="Stillman K."/>
            <person name="Liu H."/>
            <person name="Lipzen A."/>
            <person name="Pangilinan J."/>
            <person name="Labutti K."/>
            <person name="Bruns T.D."/>
            <person name="Grigoriev I.V."/>
        </authorList>
    </citation>
    <scope>NUCLEOTIDE SEQUENCE [LARGE SCALE GENOMIC DNA]</scope>
    <source>
        <strain evidence="2 3">CBS 144469</strain>
    </source>
</reference>
<feature type="chain" id="PRO_5034986925" evidence="1">
    <location>
        <begin position="26"/>
        <end position="174"/>
    </location>
</feature>
<keyword evidence="3" id="KW-1185">Reference proteome</keyword>
<comment type="caution">
    <text evidence="2">The sequence shown here is derived from an EMBL/GenBank/DDBJ whole genome shotgun (WGS) entry which is preliminary data.</text>
</comment>